<proteinExistence type="predicted"/>
<dbReference type="Proteomes" id="UP000235672">
    <property type="component" value="Unassembled WGS sequence"/>
</dbReference>
<gene>
    <name evidence="3" type="ORF">NA56DRAFT_689647</name>
</gene>
<dbReference type="EMBL" id="KZ613484">
    <property type="protein sequence ID" value="PMD20641.1"/>
    <property type="molecule type" value="Genomic_DNA"/>
</dbReference>
<dbReference type="InterPro" id="IPR011990">
    <property type="entry name" value="TPR-like_helical_dom_sf"/>
</dbReference>
<feature type="domain" description="Clr5" evidence="2">
    <location>
        <begin position="65"/>
        <end position="115"/>
    </location>
</feature>
<dbReference type="PANTHER" id="PTHR38788:SF3">
    <property type="entry name" value="CLR5 DOMAIN-CONTAINING PROTEIN"/>
    <property type="match status" value="1"/>
</dbReference>
<organism evidence="3 4">
    <name type="scientific">Hyaloscypha hepaticicola</name>
    <dbReference type="NCBI Taxonomy" id="2082293"/>
    <lineage>
        <taxon>Eukaryota</taxon>
        <taxon>Fungi</taxon>
        <taxon>Dikarya</taxon>
        <taxon>Ascomycota</taxon>
        <taxon>Pezizomycotina</taxon>
        <taxon>Leotiomycetes</taxon>
        <taxon>Helotiales</taxon>
        <taxon>Hyaloscyphaceae</taxon>
        <taxon>Hyaloscypha</taxon>
    </lineage>
</organism>
<evidence type="ECO:0000256" key="1">
    <source>
        <dbReference type="SAM" id="MobiDB-lite"/>
    </source>
</evidence>
<keyword evidence="4" id="KW-1185">Reference proteome</keyword>
<evidence type="ECO:0000313" key="4">
    <source>
        <dbReference type="Proteomes" id="UP000235672"/>
    </source>
</evidence>
<dbReference type="Pfam" id="PF14420">
    <property type="entry name" value="Clr5"/>
    <property type="match status" value="1"/>
</dbReference>
<feature type="region of interest" description="Disordered" evidence="1">
    <location>
        <begin position="40"/>
        <end position="65"/>
    </location>
</feature>
<sequence length="576" mass="65531">MPEAHHLEQVQNIGNNLSIRILFSLQSSIFPRERSYFDQVSPMEQPPHSSMTMLPTAKPRHRNQPQDWETHKSEIEDLYHQKTLEYIMRHMEQRHSFRATMKQWKSQLKKWGFKKRTERDEYRAILKLKRQREDQQPDRASEFSLRGKVVPPAKIARFEAEALKNGLIAEDDTFSQVATPPDLVCWTPKLEGAVSLSPNGIRYPRPDSRGTLQFQHYGRGSSGRASLSSPFHRSPSMQYNASFTRNSQDKVQDSMQLVPASPLRTPPLRPFDWWWDFVDFNIPQSPAILKGSSSNPFVRLLAPLGQKINNHEDEHIFRDLVIKSRQEIRCAGCRLNSIFESLLLKYLAGDVRKPKMLERFIGAAIQKLNEWMELSDYQFGAPSTLVGAALHRLGRSAEALPLLIEGLKDAEPDLSHNDLAQYRLKVALCHLELGQIEDAVEQLRLAFGPEFGRLAILAPSPNCCTGHTTEFGIISRLMEHEESYDGVFLAASEFDQIADVEIRAGTFCLEHEIIPISAIDETSTLYTTVFFSNVTLRRMDLALLKTAAVLVRKLHLHNATTSVGLNIDMTGPEVVI</sequence>
<reference evidence="3 4" key="1">
    <citation type="submission" date="2016-05" db="EMBL/GenBank/DDBJ databases">
        <title>A degradative enzymes factory behind the ericoid mycorrhizal symbiosis.</title>
        <authorList>
            <consortium name="DOE Joint Genome Institute"/>
            <person name="Martino E."/>
            <person name="Morin E."/>
            <person name="Grelet G."/>
            <person name="Kuo A."/>
            <person name="Kohler A."/>
            <person name="Daghino S."/>
            <person name="Barry K."/>
            <person name="Choi C."/>
            <person name="Cichocki N."/>
            <person name="Clum A."/>
            <person name="Copeland A."/>
            <person name="Hainaut M."/>
            <person name="Haridas S."/>
            <person name="Labutti K."/>
            <person name="Lindquist E."/>
            <person name="Lipzen A."/>
            <person name="Khouja H.-R."/>
            <person name="Murat C."/>
            <person name="Ohm R."/>
            <person name="Olson A."/>
            <person name="Spatafora J."/>
            <person name="Veneault-Fourrey C."/>
            <person name="Henrissat B."/>
            <person name="Grigoriev I."/>
            <person name="Martin F."/>
            <person name="Perotto S."/>
        </authorList>
    </citation>
    <scope>NUCLEOTIDE SEQUENCE [LARGE SCALE GENOMIC DNA]</scope>
    <source>
        <strain evidence="3 4">UAMH 7357</strain>
    </source>
</reference>
<dbReference type="SUPFAM" id="SSF48452">
    <property type="entry name" value="TPR-like"/>
    <property type="match status" value="1"/>
</dbReference>
<dbReference type="InterPro" id="IPR025676">
    <property type="entry name" value="Clr5_dom"/>
</dbReference>
<accession>A0A2J6Q2Y7</accession>
<dbReference type="PANTHER" id="PTHR38788">
    <property type="entry name" value="CLR5 DOMAIN-CONTAINING PROTEIN"/>
    <property type="match status" value="1"/>
</dbReference>
<evidence type="ECO:0000259" key="2">
    <source>
        <dbReference type="Pfam" id="PF14420"/>
    </source>
</evidence>
<evidence type="ECO:0000313" key="3">
    <source>
        <dbReference type="EMBL" id="PMD20641.1"/>
    </source>
</evidence>
<dbReference type="OrthoDB" id="5308957at2759"/>
<protein>
    <recommendedName>
        <fullName evidence="2">Clr5 domain-containing protein</fullName>
    </recommendedName>
</protein>
<dbReference type="AlphaFoldDB" id="A0A2J6Q2Y7"/>
<name>A0A2J6Q2Y7_9HELO</name>